<organism evidence="9 10">
    <name type="scientific">Yinghuangia soli</name>
    <dbReference type="NCBI Taxonomy" id="2908204"/>
    <lineage>
        <taxon>Bacteria</taxon>
        <taxon>Bacillati</taxon>
        <taxon>Actinomycetota</taxon>
        <taxon>Actinomycetes</taxon>
        <taxon>Kitasatosporales</taxon>
        <taxon>Streptomycetaceae</taxon>
        <taxon>Yinghuangia</taxon>
    </lineage>
</organism>
<dbReference type="Proteomes" id="UP001165378">
    <property type="component" value="Unassembled WGS sequence"/>
</dbReference>
<feature type="domain" description="Oxo-4-hydroxy-4-carboxy-5-ureidoimidazoline decarboxylase" evidence="8">
    <location>
        <begin position="29"/>
        <end position="178"/>
    </location>
</feature>
<accession>A0AA41U6T7</accession>
<evidence type="ECO:0000256" key="7">
    <source>
        <dbReference type="SAM" id="MobiDB-lite"/>
    </source>
</evidence>
<dbReference type="PANTHER" id="PTHR43466:SF1">
    <property type="entry name" value="2-OXO-4-HYDROXY-4-CARBOXY-5-UREIDOIMIDAZOLINE DECARBOXYLASE-RELATED"/>
    <property type="match status" value="1"/>
</dbReference>
<dbReference type="Gene3D" id="1.10.3330.10">
    <property type="entry name" value="Oxo-4-hydroxy-4-carboxy-5-ureidoimidazoline decarboxylase"/>
    <property type="match status" value="1"/>
</dbReference>
<reference evidence="9" key="1">
    <citation type="submission" date="2022-01" db="EMBL/GenBank/DDBJ databases">
        <title>Genome-Based Taxonomic Classification of the Phylum Actinobacteria.</title>
        <authorList>
            <person name="Gao Y."/>
        </authorList>
    </citation>
    <scope>NUCLEOTIDE SEQUENCE</scope>
    <source>
        <strain evidence="9">KLBMP 8922</strain>
    </source>
</reference>
<comment type="catalytic activity">
    <reaction evidence="1">
        <text>5-hydroxy-2-oxo-4-ureido-2,5-dihydro-1H-imidazole-5-carboxylate + H(+) = (S)-allantoin + CO2</text>
        <dbReference type="Rhea" id="RHEA:26301"/>
        <dbReference type="ChEBI" id="CHEBI:15378"/>
        <dbReference type="ChEBI" id="CHEBI:15678"/>
        <dbReference type="ChEBI" id="CHEBI:16526"/>
        <dbReference type="ChEBI" id="CHEBI:58639"/>
        <dbReference type="EC" id="4.1.1.97"/>
    </reaction>
</comment>
<comment type="caution">
    <text evidence="9">The sequence shown here is derived from an EMBL/GenBank/DDBJ whole genome shotgun (WGS) entry which is preliminary data.</text>
</comment>
<keyword evidence="10" id="KW-1185">Reference proteome</keyword>
<evidence type="ECO:0000256" key="3">
    <source>
        <dbReference type="ARBA" id="ARBA00012257"/>
    </source>
</evidence>
<dbReference type="NCBIfam" id="TIGR03180">
    <property type="entry name" value="UraD_2"/>
    <property type="match status" value="1"/>
</dbReference>
<protein>
    <recommendedName>
        <fullName evidence="3">2-oxo-4-hydroxy-4-carboxy-5-ureidoimidazoline decarboxylase</fullName>
        <ecNumber evidence="3">4.1.1.97</ecNumber>
    </recommendedName>
</protein>
<dbReference type="PANTHER" id="PTHR43466">
    <property type="entry name" value="2-OXO-4-HYDROXY-4-CARBOXY-5-UREIDOIMIDAZOLINE DECARBOXYLASE-RELATED"/>
    <property type="match status" value="1"/>
</dbReference>
<keyword evidence="6 9" id="KW-0456">Lyase</keyword>
<dbReference type="SUPFAM" id="SSF158694">
    <property type="entry name" value="UraD-Like"/>
    <property type="match status" value="1"/>
</dbReference>
<evidence type="ECO:0000256" key="2">
    <source>
        <dbReference type="ARBA" id="ARBA00004754"/>
    </source>
</evidence>
<dbReference type="GO" id="GO:0019628">
    <property type="term" value="P:urate catabolic process"/>
    <property type="evidence" value="ECO:0007669"/>
    <property type="project" value="TreeGrafter"/>
</dbReference>
<evidence type="ECO:0000256" key="5">
    <source>
        <dbReference type="ARBA" id="ARBA00022793"/>
    </source>
</evidence>
<evidence type="ECO:0000259" key="8">
    <source>
        <dbReference type="Pfam" id="PF09349"/>
    </source>
</evidence>
<proteinExistence type="predicted"/>
<evidence type="ECO:0000256" key="1">
    <source>
        <dbReference type="ARBA" id="ARBA00001163"/>
    </source>
</evidence>
<name>A0AA41U6T7_9ACTN</name>
<dbReference type="RefSeq" id="WP_235058132.1">
    <property type="nucleotide sequence ID" value="NZ_JAKFHA010000048.1"/>
</dbReference>
<dbReference type="Pfam" id="PF09349">
    <property type="entry name" value="OHCU_decarbox"/>
    <property type="match status" value="1"/>
</dbReference>
<keyword evidence="4" id="KW-0659">Purine metabolism</keyword>
<evidence type="ECO:0000256" key="6">
    <source>
        <dbReference type="ARBA" id="ARBA00023239"/>
    </source>
</evidence>
<evidence type="ECO:0000313" key="9">
    <source>
        <dbReference type="EMBL" id="MCF2533357.1"/>
    </source>
</evidence>
<dbReference type="GO" id="GO:0006144">
    <property type="term" value="P:purine nucleobase metabolic process"/>
    <property type="evidence" value="ECO:0007669"/>
    <property type="project" value="UniProtKB-KW"/>
</dbReference>
<dbReference type="InterPro" id="IPR036778">
    <property type="entry name" value="OHCU_decarboxylase_sf"/>
</dbReference>
<feature type="region of interest" description="Disordered" evidence="7">
    <location>
        <begin position="1"/>
        <end position="23"/>
    </location>
</feature>
<dbReference type="EC" id="4.1.1.97" evidence="3"/>
<gene>
    <name evidence="9" type="primary">uraD</name>
    <name evidence="9" type="ORF">LZ495_39920</name>
</gene>
<evidence type="ECO:0000256" key="4">
    <source>
        <dbReference type="ARBA" id="ARBA00022631"/>
    </source>
</evidence>
<dbReference type="EMBL" id="JAKFHA010000048">
    <property type="protein sequence ID" value="MCF2533357.1"/>
    <property type="molecule type" value="Genomic_DNA"/>
</dbReference>
<comment type="pathway">
    <text evidence="2">Purine metabolism; urate degradation; (S)-allantoin from urate: step 3/3.</text>
</comment>
<evidence type="ECO:0000313" key="10">
    <source>
        <dbReference type="Proteomes" id="UP001165378"/>
    </source>
</evidence>
<dbReference type="GO" id="GO:0051997">
    <property type="term" value="F:2-oxo-4-hydroxy-4-carboxy-5-ureidoimidazoline decarboxylase activity"/>
    <property type="evidence" value="ECO:0007669"/>
    <property type="project" value="UniProtKB-EC"/>
</dbReference>
<keyword evidence="5" id="KW-0210">Decarboxylase</keyword>
<dbReference type="InterPro" id="IPR017595">
    <property type="entry name" value="OHCU_decarboxylase-2"/>
</dbReference>
<dbReference type="InterPro" id="IPR018020">
    <property type="entry name" value="OHCU_decarboxylase"/>
</dbReference>
<sequence>MAESADSPVPTPPASPASPGVLPGLARLNEAEPDDALKLLGEVCASRSWIDTVAGRRPYRDTDELFAASDLAMSGLTSADLDEAMAGHAVIGKPRAGDATSQREQSGVRDAGNALLADLADANQQYFDRFGHVFLICATGRTAAEMLDALRERLGNDAGTERDIAREELRKINRIRLEKLVQA</sequence>
<dbReference type="NCBIfam" id="NF010372">
    <property type="entry name" value="PRK13798.1"/>
    <property type="match status" value="1"/>
</dbReference>
<dbReference type="AlphaFoldDB" id="A0AA41U6T7"/>